<keyword evidence="4" id="KW-1185">Reference proteome</keyword>
<organism evidence="3 4">
    <name type="scientific">Dovyalis caffra</name>
    <dbReference type="NCBI Taxonomy" id="77055"/>
    <lineage>
        <taxon>Eukaryota</taxon>
        <taxon>Viridiplantae</taxon>
        <taxon>Streptophyta</taxon>
        <taxon>Embryophyta</taxon>
        <taxon>Tracheophyta</taxon>
        <taxon>Spermatophyta</taxon>
        <taxon>Magnoliopsida</taxon>
        <taxon>eudicotyledons</taxon>
        <taxon>Gunneridae</taxon>
        <taxon>Pentapetalae</taxon>
        <taxon>rosids</taxon>
        <taxon>fabids</taxon>
        <taxon>Malpighiales</taxon>
        <taxon>Salicaceae</taxon>
        <taxon>Flacourtieae</taxon>
        <taxon>Dovyalis</taxon>
    </lineage>
</organism>
<dbReference type="InterPro" id="IPR011043">
    <property type="entry name" value="Gal_Oxase/kelch_b-propeller"/>
</dbReference>
<dbReference type="AlphaFoldDB" id="A0AAV1QPP9"/>
<reference evidence="3 4" key="1">
    <citation type="submission" date="2024-01" db="EMBL/GenBank/DDBJ databases">
        <authorList>
            <person name="Waweru B."/>
        </authorList>
    </citation>
    <scope>NUCLEOTIDE SEQUENCE [LARGE SCALE GENOMIC DNA]</scope>
</reference>
<dbReference type="Pfam" id="PF00646">
    <property type="entry name" value="F-box"/>
    <property type="match status" value="1"/>
</dbReference>
<dbReference type="NCBIfam" id="TIGR01640">
    <property type="entry name" value="F_box_assoc_1"/>
    <property type="match status" value="1"/>
</dbReference>
<dbReference type="PANTHER" id="PTHR31672:SF13">
    <property type="entry name" value="F-BOX PROTEIN CPR30-LIKE"/>
    <property type="match status" value="1"/>
</dbReference>
<proteinExistence type="predicted"/>
<dbReference type="InterPro" id="IPR001810">
    <property type="entry name" value="F-box_dom"/>
</dbReference>
<feature type="chain" id="PRO_5043931621" description="F-box domain-containing protein" evidence="1">
    <location>
        <begin position="32"/>
        <end position="393"/>
    </location>
</feature>
<accession>A0AAV1QPP9</accession>
<evidence type="ECO:0000259" key="2">
    <source>
        <dbReference type="PROSITE" id="PS50181"/>
    </source>
</evidence>
<name>A0AAV1QPP9_9ROSI</name>
<evidence type="ECO:0000313" key="3">
    <source>
        <dbReference type="EMBL" id="CAK7323717.1"/>
    </source>
</evidence>
<dbReference type="EMBL" id="CAWUPB010000131">
    <property type="protein sequence ID" value="CAK7323717.1"/>
    <property type="molecule type" value="Genomic_DNA"/>
</dbReference>
<dbReference type="SMART" id="SM00256">
    <property type="entry name" value="FBOX"/>
    <property type="match status" value="1"/>
</dbReference>
<dbReference type="SUPFAM" id="SSF50965">
    <property type="entry name" value="Galactose oxidase, central domain"/>
    <property type="match status" value="1"/>
</dbReference>
<dbReference type="PROSITE" id="PS50181">
    <property type="entry name" value="FBOX"/>
    <property type="match status" value="1"/>
</dbReference>
<dbReference type="Pfam" id="PF07734">
    <property type="entry name" value="FBA_1"/>
    <property type="match status" value="1"/>
</dbReference>
<comment type="caution">
    <text evidence="3">The sequence shown here is derived from an EMBL/GenBank/DDBJ whole genome shotgun (WGS) entry which is preliminary data.</text>
</comment>
<keyword evidence="1" id="KW-0732">Signal</keyword>
<dbReference type="InterPro" id="IPR017451">
    <property type="entry name" value="F-box-assoc_interact_dom"/>
</dbReference>
<dbReference type="Gene3D" id="1.20.1280.50">
    <property type="match status" value="1"/>
</dbReference>
<dbReference type="SUPFAM" id="SSF81383">
    <property type="entry name" value="F-box domain"/>
    <property type="match status" value="1"/>
</dbReference>
<dbReference type="InterPro" id="IPR036047">
    <property type="entry name" value="F-box-like_dom_sf"/>
</dbReference>
<feature type="domain" description="F-box" evidence="2">
    <location>
        <begin position="7"/>
        <end position="52"/>
    </location>
</feature>
<dbReference type="InterPro" id="IPR006527">
    <property type="entry name" value="F-box-assoc_dom_typ1"/>
</dbReference>
<protein>
    <recommendedName>
        <fullName evidence="2">F-box domain-containing protein</fullName>
    </recommendedName>
</protein>
<evidence type="ECO:0000313" key="4">
    <source>
        <dbReference type="Proteomes" id="UP001314170"/>
    </source>
</evidence>
<dbReference type="Proteomes" id="UP001314170">
    <property type="component" value="Unassembled WGS sequence"/>
</dbReference>
<dbReference type="CDD" id="cd22157">
    <property type="entry name" value="F-box_AtFBW1-like"/>
    <property type="match status" value="1"/>
</dbReference>
<feature type="signal peptide" evidence="1">
    <location>
        <begin position="1"/>
        <end position="31"/>
    </location>
</feature>
<dbReference type="PANTHER" id="PTHR31672">
    <property type="entry name" value="BNACNNG10540D PROTEIN"/>
    <property type="match status" value="1"/>
</dbReference>
<gene>
    <name evidence="3" type="ORF">DCAF_LOCUS1346</name>
</gene>
<sequence>MNPCSLLALLSSLPFEIVVVICCHLPVKSLARFRSVSKSWHSLIDSPYFINLHLTCSIETNNFMLYVNPRSNPKEMGCLDFASLHHNAGARARKLDAWPLKHAHICGSCNGLFALYKTDTKSLVFWNPSTHKVYDAPFSRIRLYTSDLSTFQFDASGNDYEVVMIRRNKSTERLDFVIYSLEAKCWRTIHSTINGGDIDIRKTSCVLFNGAIHWLVSKQNKCNLLVFDLRREESYKLPLPNPISEHGMDNKKLLILDGCLCVDSIGKQDVGVYYNELWVMKEYKVNESWIKLFSVSRNHKYQCDFHALSYLKNHDKVLVEFDYFNLLYWYDLKNESFERIHIPGISSPDYTICPATLVSIDADVENKEKRRWRLLKHEIVHLSFDGEELAQLR</sequence>
<dbReference type="InterPro" id="IPR050796">
    <property type="entry name" value="SCF_F-box_component"/>
</dbReference>
<evidence type="ECO:0000256" key="1">
    <source>
        <dbReference type="SAM" id="SignalP"/>
    </source>
</evidence>